<keyword evidence="4" id="KW-1185">Reference proteome</keyword>
<dbReference type="InterPro" id="IPR025751">
    <property type="entry name" value="RsbRD_N_dom"/>
</dbReference>
<sequence length="376" mass="41282">MTREAFDLAVRRLAGDGDLLLERTLVLLGELASYAPIPSAALAESARRNLDTAVHALRSGRELSPEELPESGITRERARQSVPIEDMLWGYRANIGVIQRRFIEIAFAEGVAPELMLDGSRLLWSLGDAFTHQVMRWYQEWTVEQALRDSHLREEFVRELLTGTIGQADLGRRCAAYGLDEFGRYAAVRARGESRGGVEELRRLLERRGSAPGRPALIAVLGGECAGVVARRPAPVPGLVVGVGARLPLARQAESFHTAGNVLEAATRLHTEGVFALEDLSWRVAAANAPEVGAYLVERYLAPLREHGEFGRQLEVTLRAYLDNGQNIARTAAALVVHVNTLRHRLNRFTELTGASLASTEVIVELAWALEFGALD</sequence>
<evidence type="ECO:0000313" key="4">
    <source>
        <dbReference type="Proteomes" id="UP000199111"/>
    </source>
</evidence>
<dbReference type="RefSeq" id="WP_177245544.1">
    <property type="nucleotide sequence ID" value="NZ_FOQY01000066.1"/>
</dbReference>
<evidence type="ECO:0000259" key="1">
    <source>
        <dbReference type="Pfam" id="PF13556"/>
    </source>
</evidence>
<evidence type="ECO:0000313" key="3">
    <source>
        <dbReference type="EMBL" id="SFL18430.1"/>
    </source>
</evidence>
<feature type="domain" description="PucR C-terminal helix-turn-helix" evidence="1">
    <location>
        <begin position="317"/>
        <end position="371"/>
    </location>
</feature>
<evidence type="ECO:0000259" key="2">
    <source>
        <dbReference type="Pfam" id="PF14361"/>
    </source>
</evidence>
<feature type="domain" description="RsbT co-antagonist protein RsbRD N-terminal" evidence="2">
    <location>
        <begin position="30"/>
        <end position="152"/>
    </location>
</feature>
<dbReference type="EMBL" id="FOQY01000066">
    <property type="protein sequence ID" value="SFL18430.1"/>
    <property type="molecule type" value="Genomic_DNA"/>
</dbReference>
<dbReference type="InterPro" id="IPR051448">
    <property type="entry name" value="CdaR-like_regulators"/>
</dbReference>
<dbReference type="InterPro" id="IPR025736">
    <property type="entry name" value="PucR_C-HTH_dom"/>
</dbReference>
<dbReference type="AlphaFoldDB" id="A0A1I4FM95"/>
<dbReference type="PANTHER" id="PTHR33744">
    <property type="entry name" value="CARBOHYDRATE DIACID REGULATOR"/>
    <property type="match status" value="1"/>
</dbReference>
<dbReference type="Proteomes" id="UP000199111">
    <property type="component" value="Unassembled WGS sequence"/>
</dbReference>
<accession>A0A1I4FM95</accession>
<gene>
    <name evidence="3" type="ORF">SAMN05216275_1665</name>
</gene>
<protein>
    <submittedName>
        <fullName evidence="3">Putative transposase</fullName>
    </submittedName>
</protein>
<dbReference type="Pfam" id="PF13556">
    <property type="entry name" value="HTH_30"/>
    <property type="match status" value="1"/>
</dbReference>
<dbReference type="PANTHER" id="PTHR33744:SF1">
    <property type="entry name" value="DNA-BINDING TRANSCRIPTIONAL ACTIVATOR ADER"/>
    <property type="match status" value="1"/>
</dbReference>
<dbReference type="InterPro" id="IPR042070">
    <property type="entry name" value="PucR_C-HTH_sf"/>
</dbReference>
<dbReference type="GeneID" id="96303793"/>
<dbReference type="Pfam" id="PF14361">
    <property type="entry name" value="RsbRD_N"/>
    <property type="match status" value="1"/>
</dbReference>
<proteinExistence type="predicted"/>
<dbReference type="Gene3D" id="1.10.10.2840">
    <property type="entry name" value="PucR C-terminal helix-turn-helix domain"/>
    <property type="match status" value="1"/>
</dbReference>
<organism evidence="3 4">
    <name type="scientific">Streptosporangium canum</name>
    <dbReference type="NCBI Taxonomy" id="324952"/>
    <lineage>
        <taxon>Bacteria</taxon>
        <taxon>Bacillati</taxon>
        <taxon>Actinomycetota</taxon>
        <taxon>Actinomycetes</taxon>
        <taxon>Streptosporangiales</taxon>
        <taxon>Streptosporangiaceae</taxon>
        <taxon>Streptosporangium</taxon>
    </lineage>
</organism>
<name>A0A1I4FM95_9ACTN</name>
<reference evidence="4" key="1">
    <citation type="submission" date="2016-10" db="EMBL/GenBank/DDBJ databases">
        <authorList>
            <person name="Varghese N."/>
            <person name="Submissions S."/>
        </authorList>
    </citation>
    <scope>NUCLEOTIDE SEQUENCE [LARGE SCALE GENOMIC DNA]</scope>
    <source>
        <strain evidence="4">CGMCC 4.2126</strain>
    </source>
</reference>